<evidence type="ECO:0000313" key="7">
    <source>
        <dbReference type="Proteomes" id="UP000014760"/>
    </source>
</evidence>
<dbReference type="OrthoDB" id="6343311at2759"/>
<sequence length="308" mass="35078">MNSQHLLWLLICSLNFENSFGLRVNVKNVGLISVPSVIDPTVSQFLASGNLISTIHKSDFNDIYPNLSFIELSGNEIVIIESGCFRGTVLRQIELQRNQLTAFPDLSEVKDTIEIIRLHRNNITQISKEEIAPLSKVTYIKLSNNPLVQLPEFTRFLAFLTDLYIRDIDLKCDSSTIWLKRIPDTLNLRLDNEPCSYPAEWRSIAWANITEDVLLQQTIGDLTLTEFYKQARNLVSTMDIDKDSLDKTLRNVFLNGLSSKEIYKECLKVNVDKLTSKAVTEIASNIQARNLMTEDRSMTAQQVLPRPL</sequence>
<dbReference type="AlphaFoldDB" id="R7VAL8"/>
<keyword evidence="3" id="KW-0677">Repeat</keyword>
<dbReference type="EMBL" id="AMQN01004424">
    <property type="status" value="NOT_ANNOTATED_CDS"/>
    <property type="molecule type" value="Genomic_DNA"/>
</dbReference>
<accession>R7VAL8</accession>
<evidence type="ECO:0000256" key="4">
    <source>
        <dbReference type="SAM" id="SignalP"/>
    </source>
</evidence>
<dbReference type="EnsemblMetazoa" id="CapteT195999">
    <property type="protein sequence ID" value="CapteP195999"/>
    <property type="gene ID" value="CapteG195999"/>
</dbReference>
<dbReference type="PANTHER" id="PTHR24369:SF210">
    <property type="entry name" value="CHAOPTIN-RELATED"/>
    <property type="match status" value="1"/>
</dbReference>
<dbReference type="InterPro" id="IPR032675">
    <property type="entry name" value="LRR_dom_sf"/>
</dbReference>
<keyword evidence="7" id="KW-1185">Reference proteome</keyword>
<dbReference type="PANTHER" id="PTHR24369">
    <property type="entry name" value="ANTIGEN BSP, PUTATIVE-RELATED"/>
    <property type="match status" value="1"/>
</dbReference>
<gene>
    <name evidence="5" type="ORF">CAPTEDRAFT_195999</name>
</gene>
<dbReference type="HOGENOM" id="CLU_074440_0_0_1"/>
<dbReference type="EMBL" id="KB293500">
    <property type="protein sequence ID" value="ELU15888.1"/>
    <property type="molecule type" value="Genomic_DNA"/>
</dbReference>
<dbReference type="SUPFAM" id="SSF52058">
    <property type="entry name" value="L domain-like"/>
    <property type="match status" value="1"/>
</dbReference>
<dbReference type="InterPro" id="IPR050541">
    <property type="entry name" value="LRR_TM_domain-containing"/>
</dbReference>
<dbReference type="STRING" id="283909.R7VAL8"/>
<reference evidence="6" key="3">
    <citation type="submission" date="2015-06" db="UniProtKB">
        <authorList>
            <consortium name="EnsemblMetazoa"/>
        </authorList>
    </citation>
    <scope>IDENTIFICATION</scope>
</reference>
<evidence type="ECO:0000256" key="3">
    <source>
        <dbReference type="ARBA" id="ARBA00022737"/>
    </source>
</evidence>
<organism evidence="5">
    <name type="scientific">Capitella teleta</name>
    <name type="common">Polychaete worm</name>
    <dbReference type="NCBI Taxonomy" id="283909"/>
    <lineage>
        <taxon>Eukaryota</taxon>
        <taxon>Metazoa</taxon>
        <taxon>Spiralia</taxon>
        <taxon>Lophotrochozoa</taxon>
        <taxon>Annelida</taxon>
        <taxon>Polychaeta</taxon>
        <taxon>Sedentaria</taxon>
        <taxon>Scolecida</taxon>
        <taxon>Capitellidae</taxon>
        <taxon>Capitella</taxon>
    </lineage>
</organism>
<evidence type="ECO:0000256" key="2">
    <source>
        <dbReference type="ARBA" id="ARBA00022729"/>
    </source>
</evidence>
<name>R7VAL8_CAPTE</name>
<proteinExistence type="predicted"/>
<keyword evidence="2 4" id="KW-0732">Signal</keyword>
<reference evidence="7" key="1">
    <citation type="submission" date="2012-12" db="EMBL/GenBank/DDBJ databases">
        <authorList>
            <person name="Hellsten U."/>
            <person name="Grimwood J."/>
            <person name="Chapman J.A."/>
            <person name="Shapiro H."/>
            <person name="Aerts A."/>
            <person name="Otillar R.P."/>
            <person name="Terry A.Y."/>
            <person name="Boore J.L."/>
            <person name="Simakov O."/>
            <person name="Marletaz F."/>
            <person name="Cho S.-J."/>
            <person name="Edsinger-Gonzales E."/>
            <person name="Havlak P."/>
            <person name="Kuo D.-H."/>
            <person name="Larsson T."/>
            <person name="Lv J."/>
            <person name="Arendt D."/>
            <person name="Savage R."/>
            <person name="Osoegawa K."/>
            <person name="de Jong P."/>
            <person name="Lindberg D.R."/>
            <person name="Seaver E.C."/>
            <person name="Weisblat D.A."/>
            <person name="Putnam N.H."/>
            <person name="Grigoriev I.V."/>
            <person name="Rokhsar D.S."/>
        </authorList>
    </citation>
    <scope>NUCLEOTIDE SEQUENCE</scope>
    <source>
        <strain evidence="7">I ESC-2004</strain>
    </source>
</reference>
<reference evidence="5 7" key="2">
    <citation type="journal article" date="2013" name="Nature">
        <title>Insights into bilaterian evolution from three spiralian genomes.</title>
        <authorList>
            <person name="Simakov O."/>
            <person name="Marletaz F."/>
            <person name="Cho S.J."/>
            <person name="Edsinger-Gonzales E."/>
            <person name="Havlak P."/>
            <person name="Hellsten U."/>
            <person name="Kuo D.H."/>
            <person name="Larsson T."/>
            <person name="Lv J."/>
            <person name="Arendt D."/>
            <person name="Savage R."/>
            <person name="Osoegawa K."/>
            <person name="de Jong P."/>
            <person name="Grimwood J."/>
            <person name="Chapman J.A."/>
            <person name="Shapiro H."/>
            <person name="Aerts A."/>
            <person name="Otillar R.P."/>
            <person name="Terry A.Y."/>
            <person name="Boore J.L."/>
            <person name="Grigoriev I.V."/>
            <person name="Lindberg D.R."/>
            <person name="Seaver E.C."/>
            <person name="Weisblat D.A."/>
            <person name="Putnam N.H."/>
            <person name="Rokhsar D.S."/>
        </authorList>
    </citation>
    <scope>NUCLEOTIDE SEQUENCE</scope>
    <source>
        <strain evidence="5 7">I ESC-2004</strain>
    </source>
</reference>
<dbReference type="Gene3D" id="3.80.10.10">
    <property type="entry name" value="Ribonuclease Inhibitor"/>
    <property type="match status" value="1"/>
</dbReference>
<evidence type="ECO:0000313" key="5">
    <source>
        <dbReference type="EMBL" id="ELU15888.1"/>
    </source>
</evidence>
<feature type="chain" id="PRO_5008788885" evidence="4">
    <location>
        <begin position="22"/>
        <end position="308"/>
    </location>
</feature>
<dbReference type="Proteomes" id="UP000014760">
    <property type="component" value="Unassembled WGS sequence"/>
</dbReference>
<evidence type="ECO:0000313" key="6">
    <source>
        <dbReference type="EnsemblMetazoa" id="CapteP195999"/>
    </source>
</evidence>
<keyword evidence="1" id="KW-0433">Leucine-rich repeat</keyword>
<evidence type="ECO:0000256" key="1">
    <source>
        <dbReference type="ARBA" id="ARBA00022614"/>
    </source>
</evidence>
<protein>
    <submittedName>
        <fullName evidence="5 6">Uncharacterized protein</fullName>
    </submittedName>
</protein>
<dbReference type="GO" id="GO:0005886">
    <property type="term" value="C:plasma membrane"/>
    <property type="evidence" value="ECO:0007669"/>
    <property type="project" value="TreeGrafter"/>
</dbReference>
<feature type="signal peptide" evidence="4">
    <location>
        <begin position="1"/>
        <end position="21"/>
    </location>
</feature>